<feature type="transmembrane region" description="Helical" evidence="5">
    <location>
        <begin position="79"/>
        <end position="102"/>
    </location>
</feature>
<dbReference type="InterPro" id="IPR036259">
    <property type="entry name" value="MFS_trans_sf"/>
</dbReference>
<comment type="subcellular location">
    <subcellularLocation>
        <location evidence="1">Membrane</location>
        <topology evidence="1">Multi-pass membrane protein</topology>
    </subcellularLocation>
</comment>
<dbReference type="AlphaFoldDB" id="A0AAV2BKL2"/>
<evidence type="ECO:0000313" key="7">
    <source>
        <dbReference type="EMBL" id="CAL1296783.1"/>
    </source>
</evidence>
<evidence type="ECO:0000256" key="4">
    <source>
        <dbReference type="ARBA" id="ARBA00023136"/>
    </source>
</evidence>
<evidence type="ECO:0000313" key="8">
    <source>
        <dbReference type="Proteomes" id="UP001497382"/>
    </source>
</evidence>
<feature type="transmembrane region" description="Helical" evidence="5">
    <location>
        <begin position="111"/>
        <end position="134"/>
    </location>
</feature>
<dbReference type="EMBL" id="CAXIEN010000403">
    <property type="protein sequence ID" value="CAL1296783.1"/>
    <property type="molecule type" value="Genomic_DNA"/>
</dbReference>
<evidence type="ECO:0000256" key="2">
    <source>
        <dbReference type="ARBA" id="ARBA00022692"/>
    </source>
</evidence>
<proteinExistence type="predicted"/>
<keyword evidence="4 5" id="KW-0472">Membrane</keyword>
<gene>
    <name evidence="7" type="ORF">LARSCL_LOCUS19927</name>
</gene>
<feature type="transmembrane region" description="Helical" evidence="5">
    <location>
        <begin position="365"/>
        <end position="388"/>
    </location>
</feature>
<sequence>MISSVPGEFLFSLRIMSLFLEKSSFSRYKFINVSLTSAADFANNSAIRETVACDSWEYDTSIYNSTIVSQWNLVCDREWLVSMSKSIFVAGYVLSSTLFAYLTDRFGRKPLVLACNIVAIVSGISCLFSTSFLMFAISRFFVAAGTTGSDHAASILMVEVVSPKYRAPYYIGIGMGWLAGALHLPLIALLLRDWMWMEALIILPSVLFLSIWWLLPESPRWLLAHGKTNEAMKILSKAAKTNGLKISEVKLTEMVTSLKEPDETEKPKTRVLQLLSSELRLRTFVMWFIWTVTAFVYYGIVYNTNELAGDPFVNFAIYNLIDIPAVFLTLTVIHYKGRRRPLAAYLTCAGLACLLVYSIPEDLRWLRKCVSLFGKFCISSTFSVLGLFTTEIFPTLLRNTGYGSASAVSRIGAFLAPFVRDLGRANHPVIPQILFGVLSVTAGGLALILPETSHCSVPDTIKEAAGISRKNESEKHPEEKWILLEDFNDMKETEGLLLES</sequence>
<evidence type="ECO:0000256" key="1">
    <source>
        <dbReference type="ARBA" id="ARBA00004141"/>
    </source>
</evidence>
<evidence type="ECO:0000256" key="3">
    <source>
        <dbReference type="ARBA" id="ARBA00022989"/>
    </source>
</evidence>
<feature type="domain" description="Major facilitator superfamily (MFS) profile" evidence="6">
    <location>
        <begin position="1"/>
        <end position="454"/>
    </location>
</feature>
<dbReference type="GO" id="GO:0022857">
    <property type="term" value="F:transmembrane transporter activity"/>
    <property type="evidence" value="ECO:0007669"/>
    <property type="project" value="InterPro"/>
</dbReference>
<name>A0AAV2BKL2_9ARAC</name>
<feature type="transmembrane region" description="Helical" evidence="5">
    <location>
        <begin position="342"/>
        <end position="359"/>
    </location>
</feature>
<dbReference type="PANTHER" id="PTHR24064">
    <property type="entry name" value="SOLUTE CARRIER FAMILY 22 MEMBER"/>
    <property type="match status" value="1"/>
</dbReference>
<protein>
    <recommendedName>
        <fullName evidence="6">Major facilitator superfamily (MFS) profile domain-containing protein</fullName>
    </recommendedName>
</protein>
<dbReference type="Pfam" id="PF00083">
    <property type="entry name" value="Sugar_tr"/>
    <property type="match status" value="1"/>
</dbReference>
<evidence type="ECO:0000259" key="6">
    <source>
        <dbReference type="PROSITE" id="PS50850"/>
    </source>
</evidence>
<feature type="transmembrane region" description="Helical" evidence="5">
    <location>
        <begin position="315"/>
        <end position="335"/>
    </location>
</feature>
<reference evidence="7 8" key="1">
    <citation type="submission" date="2024-04" db="EMBL/GenBank/DDBJ databases">
        <authorList>
            <person name="Rising A."/>
            <person name="Reimegard J."/>
            <person name="Sonavane S."/>
            <person name="Akerstrom W."/>
            <person name="Nylinder S."/>
            <person name="Hedman E."/>
            <person name="Kallberg Y."/>
        </authorList>
    </citation>
    <scope>NUCLEOTIDE SEQUENCE [LARGE SCALE GENOMIC DNA]</scope>
</reference>
<keyword evidence="2 5" id="KW-0812">Transmembrane</keyword>
<dbReference type="GO" id="GO:0016020">
    <property type="term" value="C:membrane"/>
    <property type="evidence" value="ECO:0007669"/>
    <property type="project" value="UniProtKB-SubCell"/>
</dbReference>
<feature type="transmembrane region" description="Helical" evidence="5">
    <location>
        <begin position="430"/>
        <end position="449"/>
    </location>
</feature>
<organism evidence="7 8">
    <name type="scientific">Larinioides sclopetarius</name>
    <dbReference type="NCBI Taxonomy" id="280406"/>
    <lineage>
        <taxon>Eukaryota</taxon>
        <taxon>Metazoa</taxon>
        <taxon>Ecdysozoa</taxon>
        <taxon>Arthropoda</taxon>
        <taxon>Chelicerata</taxon>
        <taxon>Arachnida</taxon>
        <taxon>Araneae</taxon>
        <taxon>Araneomorphae</taxon>
        <taxon>Entelegynae</taxon>
        <taxon>Araneoidea</taxon>
        <taxon>Araneidae</taxon>
        <taxon>Larinioides</taxon>
    </lineage>
</organism>
<accession>A0AAV2BKL2</accession>
<dbReference type="PROSITE" id="PS50850">
    <property type="entry name" value="MFS"/>
    <property type="match status" value="1"/>
</dbReference>
<dbReference type="Proteomes" id="UP001497382">
    <property type="component" value="Unassembled WGS sequence"/>
</dbReference>
<keyword evidence="3 5" id="KW-1133">Transmembrane helix</keyword>
<feature type="transmembrane region" description="Helical" evidence="5">
    <location>
        <begin position="169"/>
        <end position="188"/>
    </location>
</feature>
<dbReference type="Gene3D" id="1.20.1250.20">
    <property type="entry name" value="MFS general substrate transporter like domains"/>
    <property type="match status" value="1"/>
</dbReference>
<dbReference type="InterPro" id="IPR005828">
    <property type="entry name" value="MFS_sugar_transport-like"/>
</dbReference>
<feature type="transmembrane region" description="Helical" evidence="5">
    <location>
        <begin position="194"/>
        <end position="215"/>
    </location>
</feature>
<comment type="caution">
    <text evidence="7">The sequence shown here is derived from an EMBL/GenBank/DDBJ whole genome shotgun (WGS) entry which is preliminary data.</text>
</comment>
<dbReference type="SUPFAM" id="SSF103473">
    <property type="entry name" value="MFS general substrate transporter"/>
    <property type="match status" value="1"/>
</dbReference>
<keyword evidence="8" id="KW-1185">Reference proteome</keyword>
<dbReference type="InterPro" id="IPR020846">
    <property type="entry name" value="MFS_dom"/>
</dbReference>
<evidence type="ECO:0000256" key="5">
    <source>
        <dbReference type="SAM" id="Phobius"/>
    </source>
</evidence>
<dbReference type="CDD" id="cd17317">
    <property type="entry name" value="MFS_SLC22"/>
    <property type="match status" value="1"/>
</dbReference>
<feature type="transmembrane region" description="Helical" evidence="5">
    <location>
        <begin position="284"/>
        <end position="303"/>
    </location>
</feature>